<comment type="caution">
    <text evidence="2">The sequence shown here is derived from an EMBL/GenBank/DDBJ whole genome shotgun (WGS) entry which is preliminary data.</text>
</comment>
<feature type="coiled-coil region" evidence="1">
    <location>
        <begin position="73"/>
        <end position="103"/>
    </location>
</feature>
<accession>A0A4R3NMG4</accession>
<organism evidence="2 3">
    <name type="scientific">Providencia alcalifaciens</name>
    <dbReference type="NCBI Taxonomy" id="126385"/>
    <lineage>
        <taxon>Bacteria</taxon>
        <taxon>Pseudomonadati</taxon>
        <taxon>Pseudomonadota</taxon>
        <taxon>Gammaproteobacteria</taxon>
        <taxon>Enterobacterales</taxon>
        <taxon>Morganellaceae</taxon>
        <taxon>Providencia</taxon>
    </lineage>
</organism>
<evidence type="ECO:0000313" key="3">
    <source>
        <dbReference type="Proteomes" id="UP000295055"/>
    </source>
</evidence>
<evidence type="ECO:0000256" key="1">
    <source>
        <dbReference type="SAM" id="Coils"/>
    </source>
</evidence>
<name>A0A4R3NMG4_9GAMM</name>
<reference evidence="2 3" key="1">
    <citation type="submission" date="2019-03" db="EMBL/GenBank/DDBJ databases">
        <title>Genomic analyses of the natural microbiome of Caenorhabditis elegans.</title>
        <authorList>
            <person name="Samuel B."/>
        </authorList>
    </citation>
    <scope>NUCLEOTIDE SEQUENCE [LARGE SCALE GENOMIC DNA]</scope>
    <source>
        <strain evidence="2 3">JUb102</strain>
    </source>
</reference>
<proteinExistence type="predicted"/>
<protein>
    <submittedName>
        <fullName evidence="2">Uncharacterized protein</fullName>
    </submittedName>
</protein>
<dbReference type="EMBL" id="SMAS01000002">
    <property type="protein sequence ID" value="TCT36580.1"/>
    <property type="molecule type" value="Genomic_DNA"/>
</dbReference>
<dbReference type="Proteomes" id="UP000295055">
    <property type="component" value="Unassembled WGS sequence"/>
</dbReference>
<sequence length="152" mass="17120">MYQQGIDLIKAMRSYDNFTVKTLTSGCAIHNATARRLLKVMVELGCVKLIGKYNGKVTPENRYRVDPYAVTKLKAVKLEAERLKAEKLEARKAARRVKRVEVKPVVEMPAERSKKKETDSLGEMRVVEKAYIGDMGSPLLKQLDKLLAGVRA</sequence>
<gene>
    <name evidence="2" type="ORF">EC835_10229</name>
</gene>
<evidence type="ECO:0000313" key="2">
    <source>
        <dbReference type="EMBL" id="TCT36580.1"/>
    </source>
</evidence>
<keyword evidence="1" id="KW-0175">Coiled coil</keyword>
<dbReference type="AlphaFoldDB" id="A0A4R3NMG4"/>